<reference evidence="1 2" key="1">
    <citation type="submission" date="2024-01" db="EMBL/GenBank/DDBJ databases">
        <title>The genomes of 5 underutilized Papilionoideae crops provide insights into root nodulation and disease resistanc.</title>
        <authorList>
            <person name="Jiang F."/>
        </authorList>
    </citation>
    <scope>NUCLEOTIDE SEQUENCE [LARGE SCALE GENOMIC DNA]</scope>
    <source>
        <strain evidence="1">LVBAO_FW01</strain>
        <tissue evidence="1">Leaves</tissue>
    </source>
</reference>
<comment type="caution">
    <text evidence="1">The sequence shown here is derived from an EMBL/GenBank/DDBJ whole genome shotgun (WGS) entry which is preliminary data.</text>
</comment>
<evidence type="ECO:0000313" key="2">
    <source>
        <dbReference type="Proteomes" id="UP001367508"/>
    </source>
</evidence>
<protein>
    <submittedName>
        <fullName evidence="1">Uncharacterized protein</fullName>
    </submittedName>
</protein>
<gene>
    <name evidence="1" type="ORF">VNO77_02033</name>
</gene>
<dbReference type="EMBL" id="JAYMYQ010000001">
    <property type="protein sequence ID" value="KAK7360061.1"/>
    <property type="molecule type" value="Genomic_DNA"/>
</dbReference>
<dbReference type="AlphaFoldDB" id="A0AAN9MT00"/>
<organism evidence="1 2">
    <name type="scientific">Canavalia gladiata</name>
    <name type="common">Sword bean</name>
    <name type="synonym">Dolichos gladiatus</name>
    <dbReference type="NCBI Taxonomy" id="3824"/>
    <lineage>
        <taxon>Eukaryota</taxon>
        <taxon>Viridiplantae</taxon>
        <taxon>Streptophyta</taxon>
        <taxon>Embryophyta</taxon>
        <taxon>Tracheophyta</taxon>
        <taxon>Spermatophyta</taxon>
        <taxon>Magnoliopsida</taxon>
        <taxon>eudicotyledons</taxon>
        <taxon>Gunneridae</taxon>
        <taxon>Pentapetalae</taxon>
        <taxon>rosids</taxon>
        <taxon>fabids</taxon>
        <taxon>Fabales</taxon>
        <taxon>Fabaceae</taxon>
        <taxon>Papilionoideae</taxon>
        <taxon>50 kb inversion clade</taxon>
        <taxon>NPAAA clade</taxon>
        <taxon>indigoferoid/millettioid clade</taxon>
        <taxon>Phaseoleae</taxon>
        <taxon>Canavalia</taxon>
    </lineage>
</organism>
<evidence type="ECO:0000313" key="1">
    <source>
        <dbReference type="EMBL" id="KAK7360061.1"/>
    </source>
</evidence>
<accession>A0AAN9MT00</accession>
<keyword evidence="2" id="KW-1185">Reference proteome</keyword>
<name>A0AAN9MT00_CANGL</name>
<sequence>MLCCVNNISLLQLPRGAPTLGCIAKSSRSRGLRPSGMRKNVSMKVRSDLRARVDTSRSCITNDPYAHLSQSHVTTLQGFAITKKCRIILAWSSTLVTGFAYWSEWLKNGLACSLEKRNTMSLGFGYIGRPPIRDHQVPSVFTTSLIILDPGQIKTDSIFVIIRSRIH</sequence>
<proteinExistence type="predicted"/>
<dbReference type="Proteomes" id="UP001367508">
    <property type="component" value="Unassembled WGS sequence"/>
</dbReference>